<protein>
    <submittedName>
        <fullName evidence="1">Uncharacterized protein</fullName>
    </submittedName>
</protein>
<comment type="caution">
    <text evidence="1">The sequence shown here is derived from an EMBL/GenBank/DDBJ whole genome shotgun (WGS) entry which is preliminary data.</text>
</comment>
<dbReference type="Gene3D" id="1.10.472.10">
    <property type="entry name" value="Cyclin-like"/>
    <property type="match status" value="1"/>
</dbReference>
<sequence length="123" mass="13868">MSDDQRSELLNIMAAIAFCNQMSMDAFLLTVRLCDVFMTKTTQEMTKTKAKGTQIKGHENRTEDKPTLVLAKYYLETAMFSLELCQLKIEKIAAACLMAATMKLEEGRNYVESYATHTGYGFA</sequence>
<gene>
    <name evidence="1" type="ORF">niasHT_039177</name>
</gene>
<dbReference type="EMBL" id="JBICBT010001285">
    <property type="protein sequence ID" value="KAL3075097.1"/>
    <property type="molecule type" value="Genomic_DNA"/>
</dbReference>
<evidence type="ECO:0000313" key="2">
    <source>
        <dbReference type="Proteomes" id="UP001620626"/>
    </source>
</evidence>
<dbReference type="AlphaFoldDB" id="A0ABD2I4G4"/>
<proteinExistence type="predicted"/>
<organism evidence="1 2">
    <name type="scientific">Heterodera trifolii</name>
    <dbReference type="NCBI Taxonomy" id="157864"/>
    <lineage>
        <taxon>Eukaryota</taxon>
        <taxon>Metazoa</taxon>
        <taxon>Ecdysozoa</taxon>
        <taxon>Nematoda</taxon>
        <taxon>Chromadorea</taxon>
        <taxon>Rhabditida</taxon>
        <taxon>Tylenchina</taxon>
        <taxon>Tylenchomorpha</taxon>
        <taxon>Tylenchoidea</taxon>
        <taxon>Heteroderidae</taxon>
        <taxon>Heteroderinae</taxon>
        <taxon>Heterodera</taxon>
    </lineage>
</organism>
<dbReference type="InterPro" id="IPR036915">
    <property type="entry name" value="Cyclin-like_sf"/>
</dbReference>
<name>A0ABD2I4G4_9BILA</name>
<reference evidence="1 2" key="1">
    <citation type="submission" date="2024-10" db="EMBL/GenBank/DDBJ databases">
        <authorList>
            <person name="Kim D."/>
        </authorList>
    </citation>
    <scope>NUCLEOTIDE SEQUENCE [LARGE SCALE GENOMIC DNA]</scope>
    <source>
        <strain evidence="1">BH-2024</strain>
    </source>
</reference>
<dbReference type="SUPFAM" id="SSF47954">
    <property type="entry name" value="Cyclin-like"/>
    <property type="match status" value="1"/>
</dbReference>
<evidence type="ECO:0000313" key="1">
    <source>
        <dbReference type="EMBL" id="KAL3075097.1"/>
    </source>
</evidence>
<accession>A0ABD2I4G4</accession>
<dbReference type="Proteomes" id="UP001620626">
    <property type="component" value="Unassembled WGS sequence"/>
</dbReference>
<keyword evidence="2" id="KW-1185">Reference proteome</keyword>